<dbReference type="AlphaFoldDB" id="A0A0F9FDG1"/>
<dbReference type="Gene3D" id="3.90.10.10">
    <property type="entry name" value="Cytochrome C3"/>
    <property type="match status" value="2"/>
</dbReference>
<dbReference type="SUPFAM" id="SSF48695">
    <property type="entry name" value="Multiheme cytochromes"/>
    <property type="match status" value="1"/>
</dbReference>
<dbReference type="PANTHER" id="PTHR39425">
    <property type="entry name" value="LIPOPROTEIN CYTOCHROME C"/>
    <property type="match status" value="1"/>
</dbReference>
<dbReference type="EMBL" id="LAZR01021748">
    <property type="protein sequence ID" value="KKL84268.1"/>
    <property type="molecule type" value="Genomic_DNA"/>
</dbReference>
<gene>
    <name evidence="3" type="ORF">LCGC14_1966410</name>
</gene>
<organism evidence="3">
    <name type="scientific">marine sediment metagenome</name>
    <dbReference type="NCBI Taxonomy" id="412755"/>
    <lineage>
        <taxon>unclassified sequences</taxon>
        <taxon>metagenomes</taxon>
        <taxon>ecological metagenomes</taxon>
    </lineage>
</organism>
<protein>
    <submittedName>
        <fullName evidence="3">Uncharacterized protein</fullName>
    </submittedName>
</protein>
<sequence>MKGWHFIIMGTVVVLTLVAAIGYALRPAPIVQPIQMNHKIHLESEPPEGQEKITCITCHKYFNTRTVAGRPSIQTCLSCHTTSSKEKEKRPELDKLLEYDKRSEKILWKRIYDLPDHVFFSHRRHTRISQQSSEGAAAESRKKHKDKESGKQIQEPIKCEVCHGPIAETVTPPPAPLNEITMEFCIDCHKQEKATADCIACHR</sequence>
<keyword evidence="2" id="KW-1133">Transmembrane helix</keyword>
<proteinExistence type="predicted"/>
<evidence type="ECO:0000256" key="2">
    <source>
        <dbReference type="SAM" id="Phobius"/>
    </source>
</evidence>
<feature type="compositionally biased region" description="Low complexity" evidence="1">
    <location>
        <begin position="129"/>
        <end position="138"/>
    </location>
</feature>
<evidence type="ECO:0000313" key="3">
    <source>
        <dbReference type="EMBL" id="KKL84268.1"/>
    </source>
</evidence>
<reference evidence="3" key="1">
    <citation type="journal article" date="2015" name="Nature">
        <title>Complex archaea that bridge the gap between prokaryotes and eukaryotes.</title>
        <authorList>
            <person name="Spang A."/>
            <person name="Saw J.H."/>
            <person name="Jorgensen S.L."/>
            <person name="Zaremba-Niedzwiedzka K."/>
            <person name="Martijn J."/>
            <person name="Lind A.E."/>
            <person name="van Eijk R."/>
            <person name="Schleper C."/>
            <person name="Guy L."/>
            <person name="Ettema T.J."/>
        </authorList>
    </citation>
    <scope>NUCLEOTIDE SEQUENCE</scope>
</reference>
<dbReference type="InterPro" id="IPR036280">
    <property type="entry name" value="Multihaem_cyt_sf"/>
</dbReference>
<keyword evidence="2" id="KW-0472">Membrane</keyword>
<dbReference type="PANTHER" id="PTHR39425:SF1">
    <property type="entry name" value="CYTOCHROME C7-LIKE DOMAIN-CONTAINING PROTEIN"/>
    <property type="match status" value="1"/>
</dbReference>
<feature type="transmembrane region" description="Helical" evidence="2">
    <location>
        <begin position="6"/>
        <end position="25"/>
    </location>
</feature>
<comment type="caution">
    <text evidence="3">The sequence shown here is derived from an EMBL/GenBank/DDBJ whole genome shotgun (WGS) entry which is preliminary data.</text>
</comment>
<dbReference type="CDD" id="cd08168">
    <property type="entry name" value="Cytochrom_C3"/>
    <property type="match status" value="2"/>
</dbReference>
<feature type="region of interest" description="Disordered" evidence="1">
    <location>
        <begin position="125"/>
        <end position="152"/>
    </location>
</feature>
<name>A0A0F9FDG1_9ZZZZ</name>
<accession>A0A0F9FDG1</accession>
<keyword evidence="2" id="KW-0812">Transmembrane</keyword>
<evidence type="ECO:0000256" key="1">
    <source>
        <dbReference type="SAM" id="MobiDB-lite"/>
    </source>
</evidence>